<evidence type="ECO:0000313" key="1">
    <source>
        <dbReference type="EMBL" id="KAF5788624.1"/>
    </source>
</evidence>
<gene>
    <name evidence="1" type="ORF">HanXRQr2_Chr10g0466031</name>
</gene>
<organism evidence="1 2">
    <name type="scientific">Helianthus annuus</name>
    <name type="common">Common sunflower</name>
    <dbReference type="NCBI Taxonomy" id="4232"/>
    <lineage>
        <taxon>Eukaryota</taxon>
        <taxon>Viridiplantae</taxon>
        <taxon>Streptophyta</taxon>
        <taxon>Embryophyta</taxon>
        <taxon>Tracheophyta</taxon>
        <taxon>Spermatophyta</taxon>
        <taxon>Magnoliopsida</taxon>
        <taxon>eudicotyledons</taxon>
        <taxon>Gunneridae</taxon>
        <taxon>Pentapetalae</taxon>
        <taxon>asterids</taxon>
        <taxon>campanulids</taxon>
        <taxon>Asterales</taxon>
        <taxon>Asteraceae</taxon>
        <taxon>Asteroideae</taxon>
        <taxon>Heliantheae alliance</taxon>
        <taxon>Heliantheae</taxon>
        <taxon>Helianthus</taxon>
    </lineage>
</organism>
<name>A0A9K3I2J4_HELAN</name>
<comment type="caution">
    <text evidence="1">The sequence shown here is derived from an EMBL/GenBank/DDBJ whole genome shotgun (WGS) entry which is preliminary data.</text>
</comment>
<reference evidence="1" key="2">
    <citation type="submission" date="2020-06" db="EMBL/GenBank/DDBJ databases">
        <title>Helianthus annuus Genome sequencing and assembly Release 2.</title>
        <authorList>
            <person name="Gouzy J."/>
            <person name="Langlade N."/>
            <person name="Munos S."/>
        </authorList>
    </citation>
    <scope>NUCLEOTIDE SEQUENCE</scope>
    <source>
        <tissue evidence="1">Leaves</tissue>
    </source>
</reference>
<dbReference type="Gramene" id="mRNA:HanXRQr2_Chr10g0466031">
    <property type="protein sequence ID" value="CDS:HanXRQr2_Chr10g0466031.1"/>
    <property type="gene ID" value="HanXRQr2_Chr10g0466031"/>
</dbReference>
<proteinExistence type="predicted"/>
<dbReference type="Proteomes" id="UP000215914">
    <property type="component" value="Unassembled WGS sequence"/>
</dbReference>
<keyword evidence="2" id="KW-1185">Reference proteome</keyword>
<dbReference type="AlphaFoldDB" id="A0A9K3I2J4"/>
<sequence length="54" mass="5848">MASRWLIAGEILTPTRSAPMAAATACTTCSKNLQRFSKEPPYSSVLSLIPSFMN</sequence>
<evidence type="ECO:0000313" key="2">
    <source>
        <dbReference type="Proteomes" id="UP000215914"/>
    </source>
</evidence>
<protein>
    <submittedName>
        <fullName evidence="1">Uncharacterized protein</fullName>
    </submittedName>
</protein>
<dbReference type="EMBL" id="MNCJ02000325">
    <property type="protein sequence ID" value="KAF5788624.1"/>
    <property type="molecule type" value="Genomic_DNA"/>
</dbReference>
<accession>A0A9K3I2J4</accession>
<reference evidence="1" key="1">
    <citation type="journal article" date="2017" name="Nature">
        <title>The sunflower genome provides insights into oil metabolism, flowering and Asterid evolution.</title>
        <authorList>
            <person name="Badouin H."/>
            <person name="Gouzy J."/>
            <person name="Grassa C.J."/>
            <person name="Murat F."/>
            <person name="Staton S.E."/>
            <person name="Cottret L."/>
            <person name="Lelandais-Briere C."/>
            <person name="Owens G.L."/>
            <person name="Carrere S."/>
            <person name="Mayjonade B."/>
            <person name="Legrand L."/>
            <person name="Gill N."/>
            <person name="Kane N.C."/>
            <person name="Bowers J.E."/>
            <person name="Hubner S."/>
            <person name="Bellec A."/>
            <person name="Berard A."/>
            <person name="Berges H."/>
            <person name="Blanchet N."/>
            <person name="Boniface M.C."/>
            <person name="Brunel D."/>
            <person name="Catrice O."/>
            <person name="Chaidir N."/>
            <person name="Claudel C."/>
            <person name="Donnadieu C."/>
            <person name="Faraut T."/>
            <person name="Fievet G."/>
            <person name="Helmstetter N."/>
            <person name="King M."/>
            <person name="Knapp S.J."/>
            <person name="Lai Z."/>
            <person name="Le Paslier M.C."/>
            <person name="Lippi Y."/>
            <person name="Lorenzon L."/>
            <person name="Mandel J.R."/>
            <person name="Marage G."/>
            <person name="Marchand G."/>
            <person name="Marquand E."/>
            <person name="Bret-Mestries E."/>
            <person name="Morien E."/>
            <person name="Nambeesan S."/>
            <person name="Nguyen T."/>
            <person name="Pegot-Espagnet P."/>
            <person name="Pouilly N."/>
            <person name="Raftis F."/>
            <person name="Sallet E."/>
            <person name="Schiex T."/>
            <person name="Thomas J."/>
            <person name="Vandecasteele C."/>
            <person name="Vares D."/>
            <person name="Vear F."/>
            <person name="Vautrin S."/>
            <person name="Crespi M."/>
            <person name="Mangin B."/>
            <person name="Burke J.M."/>
            <person name="Salse J."/>
            <person name="Munos S."/>
            <person name="Vincourt P."/>
            <person name="Rieseberg L.H."/>
            <person name="Langlade N.B."/>
        </authorList>
    </citation>
    <scope>NUCLEOTIDE SEQUENCE</scope>
    <source>
        <tissue evidence="1">Leaves</tissue>
    </source>
</reference>